<feature type="signal peptide" evidence="1">
    <location>
        <begin position="1"/>
        <end position="18"/>
    </location>
</feature>
<proteinExistence type="predicted"/>
<name>A0A1Y5FDD7_9BACT</name>
<dbReference type="AlphaFoldDB" id="A0A1Y5FDD7"/>
<reference evidence="3" key="1">
    <citation type="journal article" date="2017" name="Proc. Natl. Acad. Sci. U.S.A.">
        <title>Simulation of Deepwater Horizon oil plume reveals substrate specialization within a complex community of hydrocarbon-degraders.</title>
        <authorList>
            <person name="Hu P."/>
            <person name="Dubinsky E.A."/>
            <person name="Probst A.J."/>
            <person name="Wang J."/>
            <person name="Sieber C.M.K."/>
            <person name="Tom L.M."/>
            <person name="Gardinali P."/>
            <person name="Banfield J.F."/>
            <person name="Atlas R.M."/>
            <person name="Andersen G.L."/>
        </authorList>
    </citation>
    <scope>NUCLEOTIDE SEQUENCE [LARGE SCALE GENOMIC DNA]</scope>
</reference>
<evidence type="ECO:0000313" key="3">
    <source>
        <dbReference type="Proteomes" id="UP000196531"/>
    </source>
</evidence>
<organism evidence="2 3">
    <name type="scientific">Halobacteriovorax marinus</name>
    <dbReference type="NCBI Taxonomy" id="97084"/>
    <lineage>
        <taxon>Bacteria</taxon>
        <taxon>Pseudomonadati</taxon>
        <taxon>Bdellovibrionota</taxon>
        <taxon>Bacteriovoracia</taxon>
        <taxon>Bacteriovoracales</taxon>
        <taxon>Halobacteriovoraceae</taxon>
        <taxon>Halobacteriovorax</taxon>
    </lineage>
</organism>
<feature type="chain" id="PRO_5012779970" description="Outer membrane protein beta-barrel domain-containing protein" evidence="1">
    <location>
        <begin position="19"/>
        <end position="229"/>
    </location>
</feature>
<accession>A0A1Y5FDD7</accession>
<sequence>MKKLLFIFSFIFTIHVNANCLKDIFSVGVGATSSEFELEESVGKSSINSNYGLNVLGQWVLFCPKRKLEVLNEIELRNYKFEATSSMDESVLLFNVKSTIAYLYRPRLEALFKISLEEDLYFKRNIETGQLVNSDDYSLNLLVGAKFDAIKIKKSNIYLRLLAGPRFSFSDYSKGVGRIFEIGAGTIYKIAKFRSLSLNLYYKNIYEKMDSLKQNNKDLTFNTVFLVKF</sequence>
<evidence type="ECO:0000313" key="2">
    <source>
        <dbReference type="EMBL" id="OUS00284.1"/>
    </source>
</evidence>
<gene>
    <name evidence="2" type="ORF">A9Q84_00090</name>
</gene>
<evidence type="ECO:0000256" key="1">
    <source>
        <dbReference type="SAM" id="SignalP"/>
    </source>
</evidence>
<dbReference type="Proteomes" id="UP000196531">
    <property type="component" value="Unassembled WGS sequence"/>
</dbReference>
<comment type="caution">
    <text evidence="2">The sequence shown here is derived from an EMBL/GenBank/DDBJ whole genome shotgun (WGS) entry which is preliminary data.</text>
</comment>
<dbReference type="EMBL" id="MAAO01000001">
    <property type="protein sequence ID" value="OUS00284.1"/>
    <property type="molecule type" value="Genomic_DNA"/>
</dbReference>
<protein>
    <recommendedName>
        <fullName evidence="4">Outer membrane protein beta-barrel domain-containing protein</fullName>
    </recommendedName>
</protein>
<evidence type="ECO:0008006" key="4">
    <source>
        <dbReference type="Google" id="ProtNLM"/>
    </source>
</evidence>
<keyword evidence="1" id="KW-0732">Signal</keyword>